<gene>
    <name evidence="7" type="ORF">KK103_17045</name>
</gene>
<proteinExistence type="inferred from homology"/>
<evidence type="ECO:0000256" key="4">
    <source>
        <dbReference type="ARBA" id="ARBA00023125"/>
    </source>
</evidence>
<dbReference type="SUPFAM" id="SSF88659">
    <property type="entry name" value="Sigma3 and sigma4 domains of RNA polymerase sigma factors"/>
    <property type="match status" value="1"/>
</dbReference>
<comment type="caution">
    <text evidence="7">The sequence shown here is derived from an EMBL/GenBank/DDBJ whole genome shotgun (WGS) entry which is preliminary data.</text>
</comment>
<dbReference type="InterPro" id="IPR036388">
    <property type="entry name" value="WH-like_DNA-bd_sf"/>
</dbReference>
<dbReference type="SUPFAM" id="SSF88946">
    <property type="entry name" value="Sigma2 domain of RNA polymerase sigma factors"/>
    <property type="match status" value="1"/>
</dbReference>
<evidence type="ECO:0000256" key="2">
    <source>
        <dbReference type="ARBA" id="ARBA00023015"/>
    </source>
</evidence>
<keyword evidence="3" id="KW-0731">Sigma factor</keyword>
<evidence type="ECO:0000256" key="5">
    <source>
        <dbReference type="ARBA" id="ARBA00023163"/>
    </source>
</evidence>
<name>A0A9Q2ZQQ4_9MICO</name>
<sequence length="169" mass="18153">MDDGANADAALGRRLANGERAALADAFDRYAAALTRFAWALASSSEDAERIVQDTFLTLWQHGGTLRLATDALLPWLLVACRDHARRPGTGDGDTAGTDADDARVGLRWVRDEIDALAPVDRRLCEACLVDGRSYADAAEALGLTVDAAPRGAARSRARLQQAVMHDEH</sequence>
<dbReference type="PANTHER" id="PTHR43133">
    <property type="entry name" value="RNA POLYMERASE ECF-TYPE SIGMA FACTO"/>
    <property type="match status" value="1"/>
</dbReference>
<dbReference type="GO" id="GO:0006352">
    <property type="term" value="P:DNA-templated transcription initiation"/>
    <property type="evidence" value="ECO:0007669"/>
    <property type="project" value="InterPro"/>
</dbReference>
<dbReference type="PANTHER" id="PTHR43133:SF8">
    <property type="entry name" value="RNA POLYMERASE SIGMA FACTOR HI_1459-RELATED"/>
    <property type="match status" value="1"/>
</dbReference>
<keyword evidence="2" id="KW-0805">Transcription regulation</keyword>
<dbReference type="Proteomes" id="UP000709437">
    <property type="component" value="Unassembled WGS sequence"/>
</dbReference>
<protein>
    <submittedName>
        <fullName evidence="7">Sigma-70 family RNA polymerase sigma factor</fullName>
    </submittedName>
</protein>
<reference evidence="7" key="1">
    <citation type="submission" date="2021-05" db="EMBL/GenBank/DDBJ databases">
        <title>Whole genome sequence of Curtobacterium flaccumfaciens pv. flaccumfaciens strain CFBP 3417.</title>
        <authorList>
            <person name="Osdaghi E."/>
            <person name="Taghouti G."/>
            <person name="Portier P."/>
            <person name="Fazliarab A."/>
            <person name="Taghavi S.M."/>
            <person name="Briand M."/>
            <person name="Le-Saux M."/>
            <person name="Jacques M.-A."/>
        </authorList>
    </citation>
    <scope>NUCLEOTIDE SEQUENCE</scope>
    <source>
        <strain evidence="7">CFBP 3417</strain>
    </source>
</reference>
<feature type="domain" description="RNA polymerase sigma-70 region 2" evidence="6">
    <location>
        <begin position="27"/>
        <end position="78"/>
    </location>
</feature>
<dbReference type="GO" id="GO:0003677">
    <property type="term" value="F:DNA binding"/>
    <property type="evidence" value="ECO:0007669"/>
    <property type="project" value="UniProtKB-KW"/>
</dbReference>
<dbReference type="InterPro" id="IPR013325">
    <property type="entry name" value="RNA_pol_sigma_r2"/>
</dbReference>
<evidence type="ECO:0000313" key="8">
    <source>
        <dbReference type="Proteomes" id="UP000709437"/>
    </source>
</evidence>
<dbReference type="AlphaFoldDB" id="A0A9Q2ZQQ4"/>
<keyword evidence="5" id="KW-0804">Transcription</keyword>
<dbReference type="Gene3D" id="1.10.1740.10">
    <property type="match status" value="1"/>
</dbReference>
<comment type="similarity">
    <text evidence="1">Belongs to the sigma-70 factor family. ECF subfamily.</text>
</comment>
<dbReference type="InterPro" id="IPR039425">
    <property type="entry name" value="RNA_pol_sigma-70-like"/>
</dbReference>
<evidence type="ECO:0000256" key="1">
    <source>
        <dbReference type="ARBA" id="ARBA00010641"/>
    </source>
</evidence>
<dbReference type="RefSeq" id="WP_214563652.1">
    <property type="nucleotide sequence ID" value="NZ_JAHEWX010000033.1"/>
</dbReference>
<keyword evidence="4" id="KW-0238">DNA-binding</keyword>
<evidence type="ECO:0000256" key="3">
    <source>
        <dbReference type="ARBA" id="ARBA00023082"/>
    </source>
</evidence>
<accession>A0A9Q2ZQQ4</accession>
<dbReference type="Gene3D" id="1.10.10.10">
    <property type="entry name" value="Winged helix-like DNA-binding domain superfamily/Winged helix DNA-binding domain"/>
    <property type="match status" value="1"/>
</dbReference>
<dbReference type="GO" id="GO:0016987">
    <property type="term" value="F:sigma factor activity"/>
    <property type="evidence" value="ECO:0007669"/>
    <property type="project" value="UniProtKB-KW"/>
</dbReference>
<evidence type="ECO:0000259" key="6">
    <source>
        <dbReference type="Pfam" id="PF04542"/>
    </source>
</evidence>
<evidence type="ECO:0000313" key="7">
    <source>
        <dbReference type="EMBL" id="MBT1543473.1"/>
    </source>
</evidence>
<dbReference type="EMBL" id="JAHEWX010000033">
    <property type="protein sequence ID" value="MBT1543473.1"/>
    <property type="molecule type" value="Genomic_DNA"/>
</dbReference>
<dbReference type="InterPro" id="IPR007627">
    <property type="entry name" value="RNA_pol_sigma70_r2"/>
</dbReference>
<organism evidence="7 8">
    <name type="scientific">Curtobacterium flaccumfaciens pv. flaccumfaciens</name>
    <dbReference type="NCBI Taxonomy" id="138532"/>
    <lineage>
        <taxon>Bacteria</taxon>
        <taxon>Bacillati</taxon>
        <taxon>Actinomycetota</taxon>
        <taxon>Actinomycetes</taxon>
        <taxon>Micrococcales</taxon>
        <taxon>Microbacteriaceae</taxon>
        <taxon>Curtobacterium</taxon>
    </lineage>
</organism>
<dbReference type="InterPro" id="IPR013324">
    <property type="entry name" value="RNA_pol_sigma_r3/r4-like"/>
</dbReference>
<dbReference type="Pfam" id="PF04542">
    <property type="entry name" value="Sigma70_r2"/>
    <property type="match status" value="1"/>
</dbReference>